<protein>
    <recommendedName>
        <fullName evidence="3">DH domain-containing protein</fullName>
    </recommendedName>
</protein>
<gene>
    <name evidence="1" type="ORF">C9374_014589</name>
</gene>
<name>A0AA88H0A4_NAELO</name>
<keyword evidence="2" id="KW-1185">Reference proteome</keyword>
<evidence type="ECO:0008006" key="3">
    <source>
        <dbReference type="Google" id="ProtNLM"/>
    </source>
</evidence>
<evidence type="ECO:0000313" key="1">
    <source>
        <dbReference type="EMBL" id="KAG2389189.1"/>
    </source>
</evidence>
<organism evidence="1 2">
    <name type="scientific">Naegleria lovaniensis</name>
    <name type="common">Amoeba</name>
    <dbReference type="NCBI Taxonomy" id="51637"/>
    <lineage>
        <taxon>Eukaryota</taxon>
        <taxon>Discoba</taxon>
        <taxon>Heterolobosea</taxon>
        <taxon>Tetramitia</taxon>
        <taxon>Eutetramitia</taxon>
        <taxon>Vahlkampfiidae</taxon>
        <taxon>Naegleria</taxon>
    </lineage>
</organism>
<sequence length="482" mass="56626">MPRPPLARFCSASAELLDLNTLWYKDLEYYLLELHEFVQIYIIEQQVLTSDQAKHLFHQMYHLEQFLKITSEMRTCEQEIISDLRKHEKETSINCFNIPKDLSNETLNEIAIFLARLMEKQLFHFNILFTNDEYIHCCLFFITCDDWIRILQDIPKKTNEFRKLNKRIQNLSLPYKSSQQCLFYFHCIMFRGKIPRYILMFKELLRYSNSLTFNDETESSRFILKIQEVLALCDKIAHGANQYLALREIVDQLPTNVLLSKIYVGLTVVIERHHTEDTNSKKGLLSKLLKRKKHSSHLGQASSTKSEHYENGLLIMSKKGYVMCYKKASDELIACGSGCGSDTTICEIWNAKENKWFRKYEQVIHPIRVTDFDVHSNTFTTDLYLSDNSTSIHIVPTNVEGSNAILNTDQDNTHDGSTHLQFLFENENECGRVWNYLVGLRSQTSGPAQIMSHFRRFHKLYSPYEHAFQDVLFKFDMDHEVW</sequence>
<dbReference type="Proteomes" id="UP000816034">
    <property type="component" value="Unassembled WGS sequence"/>
</dbReference>
<evidence type="ECO:0000313" key="2">
    <source>
        <dbReference type="Proteomes" id="UP000816034"/>
    </source>
</evidence>
<reference evidence="1 2" key="1">
    <citation type="journal article" date="2018" name="BMC Genomics">
        <title>The genome of Naegleria lovaniensis, the basis for a comparative approach to unravel pathogenicity factors of the human pathogenic amoeba N. fowleri.</title>
        <authorList>
            <person name="Liechti N."/>
            <person name="Schurch N."/>
            <person name="Bruggmann R."/>
            <person name="Wittwer M."/>
        </authorList>
    </citation>
    <scope>NUCLEOTIDE SEQUENCE [LARGE SCALE GENOMIC DNA]</scope>
    <source>
        <strain evidence="1 2">ATCC 30569</strain>
    </source>
</reference>
<dbReference type="AlphaFoldDB" id="A0AA88H0A4"/>
<dbReference type="GeneID" id="68107042"/>
<proteinExistence type="predicted"/>
<dbReference type="EMBL" id="PYSW02000008">
    <property type="protein sequence ID" value="KAG2389189.1"/>
    <property type="molecule type" value="Genomic_DNA"/>
</dbReference>
<dbReference type="RefSeq" id="XP_044553181.1">
    <property type="nucleotide sequence ID" value="XM_044690593.1"/>
</dbReference>
<comment type="caution">
    <text evidence="1">The sequence shown here is derived from an EMBL/GenBank/DDBJ whole genome shotgun (WGS) entry which is preliminary data.</text>
</comment>
<accession>A0AA88H0A4</accession>